<accession>A0A974GYA6</accession>
<dbReference type="Pfam" id="PF01541">
    <property type="entry name" value="GIY-YIG"/>
    <property type="match status" value="1"/>
</dbReference>
<feature type="domain" description="GIY-YIG" evidence="1">
    <location>
        <begin position="21"/>
        <end position="118"/>
    </location>
</feature>
<dbReference type="InterPro" id="IPR035901">
    <property type="entry name" value="GIY-YIG_endonuc_sf"/>
</dbReference>
<dbReference type="Proteomes" id="UP000694892">
    <property type="component" value="Unassembled WGS sequence"/>
</dbReference>
<name>A0A974GYA6_XENLA</name>
<evidence type="ECO:0000313" key="2">
    <source>
        <dbReference type="EMBL" id="OCT55324.1"/>
    </source>
</evidence>
<evidence type="ECO:0000259" key="1">
    <source>
        <dbReference type="PROSITE" id="PS50164"/>
    </source>
</evidence>
<dbReference type="InterPro" id="IPR000305">
    <property type="entry name" value="GIY-YIG_endonuc"/>
</dbReference>
<dbReference type="AlphaFoldDB" id="A0A974GYA6"/>
<dbReference type="EMBL" id="KV500957">
    <property type="protein sequence ID" value="OCT55324.1"/>
    <property type="molecule type" value="Genomic_DNA"/>
</dbReference>
<dbReference type="PANTHER" id="PTHR21301">
    <property type="entry name" value="REVERSE TRANSCRIPTASE"/>
    <property type="match status" value="1"/>
</dbReference>
<protein>
    <recommendedName>
        <fullName evidence="1">GIY-YIG domain-containing protein</fullName>
    </recommendedName>
</protein>
<sequence>MLVHSDIRKSNWIKGRYFCYSTYPIYVIKCPCGLAYVGQTKRTVHERMREHKLAIKTGKKEQAVAGHFLGHAHNVNQLKYQIIETIETKQRGGNKQKELLYREAYWIRKLETLEPYGLTL</sequence>
<reference evidence="2" key="1">
    <citation type="submission" date="2016-05" db="EMBL/GenBank/DDBJ databases">
        <title>WGS assembly of Xenopus laevis.</title>
        <authorList>
            <person name="Session A."/>
            <person name="Uno Y."/>
            <person name="Kwon T."/>
            <person name="Chapman J."/>
            <person name="Toyoda A."/>
            <person name="Takahashi S."/>
            <person name="Fukui A."/>
            <person name="Hikosaka A."/>
            <person name="Putnam N."/>
            <person name="Stites J."/>
            <person name="Van Heeringen S."/>
            <person name="Quigley I."/>
            <person name="Heinz S."/>
            <person name="Hellsten U."/>
            <person name="Lyons J."/>
            <person name="Suzuki A."/>
            <person name="Kondo M."/>
            <person name="Ogino H."/>
            <person name="Ochi H."/>
            <person name="Bogdanovic O."/>
            <person name="Lister R."/>
            <person name="Georgiou G."/>
            <person name="Paranjpe S."/>
            <person name="Van Kruijsbergen I."/>
            <person name="Mozaffari S."/>
            <person name="Shu S."/>
            <person name="Schmutz J."/>
            <person name="Jenkins J."/>
            <person name="Grimwood J."/>
            <person name="Carlson J."/>
            <person name="Mitros T."/>
            <person name="Simakov O."/>
            <person name="Heald R."/>
            <person name="Miller K."/>
            <person name="Haudenschild C."/>
            <person name="Kuroki Y."/>
            <person name="Tanaka T."/>
            <person name="Michiue T."/>
            <person name="Watanabe M."/>
            <person name="Kinoshita T."/>
            <person name="Ohta Y."/>
            <person name="Mawaribuchi S."/>
            <person name="Suzuki Y."/>
            <person name="Haramoto Y."/>
            <person name="Yamamoto T."/>
            <person name="Takagi C."/>
            <person name="Kitzman J."/>
            <person name="Shendure J."/>
            <person name="Nakayama T."/>
            <person name="Izutsu Y."/>
            <person name="Robert J."/>
            <person name="Dichmann D."/>
            <person name="Flajnik M."/>
            <person name="Houston D."/>
            <person name="Marcotte E."/>
            <person name="Wallingford J."/>
            <person name="Ito Y."/>
            <person name="Asashima M."/>
            <person name="Ueno N."/>
            <person name="Matsuda Y."/>
            <person name="Jan Veenstra G."/>
            <person name="Fujiyama A."/>
            <person name="Harland R."/>
            <person name="Taira M."/>
            <person name="Rokhsar D.S."/>
        </authorList>
    </citation>
    <scope>NUCLEOTIDE SEQUENCE</scope>
    <source>
        <strain evidence="2">J</strain>
        <tissue evidence="2">Blood</tissue>
    </source>
</reference>
<dbReference type="Gene3D" id="3.40.1440.10">
    <property type="entry name" value="GIY-YIG endonuclease"/>
    <property type="match status" value="1"/>
</dbReference>
<dbReference type="PANTHER" id="PTHR21301:SF12">
    <property type="match status" value="1"/>
</dbReference>
<dbReference type="CDD" id="cd10442">
    <property type="entry name" value="GIY-YIG_PLEs"/>
    <property type="match status" value="1"/>
</dbReference>
<dbReference type="PROSITE" id="PS50164">
    <property type="entry name" value="GIY_YIG"/>
    <property type="match status" value="1"/>
</dbReference>
<proteinExistence type="predicted"/>
<dbReference type="SUPFAM" id="SSF82771">
    <property type="entry name" value="GIY-YIG endonuclease"/>
    <property type="match status" value="1"/>
</dbReference>
<organism evidence="2">
    <name type="scientific">Xenopus laevis</name>
    <name type="common">African clawed frog</name>
    <dbReference type="NCBI Taxonomy" id="8355"/>
    <lineage>
        <taxon>Eukaryota</taxon>
        <taxon>Metazoa</taxon>
        <taxon>Chordata</taxon>
        <taxon>Craniata</taxon>
        <taxon>Vertebrata</taxon>
        <taxon>Euteleostomi</taxon>
        <taxon>Amphibia</taxon>
        <taxon>Batrachia</taxon>
        <taxon>Anura</taxon>
        <taxon>Pipoidea</taxon>
        <taxon>Pipidae</taxon>
        <taxon>Xenopodinae</taxon>
        <taxon>Xenopus</taxon>
        <taxon>Xenopus</taxon>
    </lineage>
</organism>
<gene>
    <name evidence="2" type="ORF">XELAEV_18002975mg</name>
</gene>